<keyword evidence="4" id="KW-1185">Reference proteome</keyword>
<sequence length="88" mass="9997">MAFHLFFRGHAYKFIWSSGVTFHALFAMLMITASVLRFLNQGSGGITNFEDWMPCELTQQERVSPGSLGAVSERRHSRKPQDHSGKPR</sequence>
<dbReference type="InParanoid" id="A0A7J7CYN7"/>
<gene>
    <name evidence="3" type="ORF">HS088_TW12G00394</name>
</gene>
<name>A0A7J7CYN7_TRIWF</name>
<accession>A0A7J7CYN7</accession>
<keyword evidence="2" id="KW-1133">Transmembrane helix</keyword>
<organism evidence="3 4">
    <name type="scientific">Tripterygium wilfordii</name>
    <name type="common">Thunder God vine</name>
    <dbReference type="NCBI Taxonomy" id="458696"/>
    <lineage>
        <taxon>Eukaryota</taxon>
        <taxon>Viridiplantae</taxon>
        <taxon>Streptophyta</taxon>
        <taxon>Embryophyta</taxon>
        <taxon>Tracheophyta</taxon>
        <taxon>Spermatophyta</taxon>
        <taxon>Magnoliopsida</taxon>
        <taxon>eudicotyledons</taxon>
        <taxon>Gunneridae</taxon>
        <taxon>Pentapetalae</taxon>
        <taxon>rosids</taxon>
        <taxon>fabids</taxon>
        <taxon>Celastrales</taxon>
        <taxon>Celastraceae</taxon>
        <taxon>Tripterygium</taxon>
    </lineage>
</organism>
<feature type="compositionally biased region" description="Basic and acidic residues" evidence="1">
    <location>
        <begin position="79"/>
        <end position="88"/>
    </location>
</feature>
<keyword evidence="2" id="KW-0812">Transmembrane</keyword>
<evidence type="ECO:0000313" key="4">
    <source>
        <dbReference type="Proteomes" id="UP000593562"/>
    </source>
</evidence>
<evidence type="ECO:0000256" key="1">
    <source>
        <dbReference type="SAM" id="MobiDB-lite"/>
    </source>
</evidence>
<protein>
    <submittedName>
        <fullName evidence="3">Uncharacterized protein</fullName>
    </submittedName>
</protein>
<proteinExistence type="predicted"/>
<feature type="transmembrane region" description="Helical" evidence="2">
    <location>
        <begin position="20"/>
        <end position="39"/>
    </location>
</feature>
<reference evidence="3 4" key="1">
    <citation type="journal article" date="2020" name="Nat. Commun.">
        <title>Genome of Tripterygium wilfordii and identification of cytochrome P450 involved in triptolide biosynthesis.</title>
        <authorList>
            <person name="Tu L."/>
            <person name="Su P."/>
            <person name="Zhang Z."/>
            <person name="Gao L."/>
            <person name="Wang J."/>
            <person name="Hu T."/>
            <person name="Zhou J."/>
            <person name="Zhang Y."/>
            <person name="Zhao Y."/>
            <person name="Liu Y."/>
            <person name="Song Y."/>
            <person name="Tong Y."/>
            <person name="Lu Y."/>
            <person name="Yang J."/>
            <person name="Xu C."/>
            <person name="Jia M."/>
            <person name="Peters R.J."/>
            <person name="Huang L."/>
            <person name="Gao W."/>
        </authorList>
    </citation>
    <scope>NUCLEOTIDE SEQUENCE [LARGE SCALE GENOMIC DNA]</scope>
    <source>
        <strain evidence="4">cv. XIE 37</strain>
        <tissue evidence="3">Leaf</tissue>
    </source>
</reference>
<evidence type="ECO:0000256" key="2">
    <source>
        <dbReference type="SAM" id="Phobius"/>
    </source>
</evidence>
<dbReference type="Proteomes" id="UP000593562">
    <property type="component" value="Unassembled WGS sequence"/>
</dbReference>
<feature type="region of interest" description="Disordered" evidence="1">
    <location>
        <begin position="62"/>
        <end position="88"/>
    </location>
</feature>
<evidence type="ECO:0000313" key="3">
    <source>
        <dbReference type="EMBL" id="KAF5739193.1"/>
    </source>
</evidence>
<dbReference type="AlphaFoldDB" id="A0A7J7CYN7"/>
<comment type="caution">
    <text evidence="3">The sequence shown here is derived from an EMBL/GenBank/DDBJ whole genome shotgun (WGS) entry which is preliminary data.</text>
</comment>
<dbReference type="EMBL" id="JAAARO010000012">
    <property type="protein sequence ID" value="KAF5739193.1"/>
    <property type="molecule type" value="Genomic_DNA"/>
</dbReference>
<keyword evidence="2" id="KW-0472">Membrane</keyword>